<name>A0AAV7Z7L3_9EUKA</name>
<feature type="region of interest" description="Disordered" evidence="1">
    <location>
        <begin position="98"/>
        <end position="142"/>
    </location>
</feature>
<dbReference type="PANTHER" id="PTHR28245:SF1">
    <property type="entry name" value="ARF3-INTERACTING PROTEIN 1"/>
    <property type="match status" value="1"/>
</dbReference>
<reference evidence="3" key="1">
    <citation type="submission" date="2022-08" db="EMBL/GenBank/DDBJ databases">
        <title>Novel sulphate-reducing endosymbionts in the free-living metamonad Anaeramoeba.</title>
        <authorList>
            <person name="Jerlstrom-Hultqvist J."/>
            <person name="Cepicka I."/>
            <person name="Gallot-Lavallee L."/>
            <person name="Salas-Leiva D."/>
            <person name="Curtis B.A."/>
            <person name="Zahonova K."/>
            <person name="Pipaliya S."/>
            <person name="Dacks J."/>
            <person name="Roger A.J."/>
        </authorList>
    </citation>
    <scope>NUCLEOTIDE SEQUENCE</scope>
    <source>
        <strain evidence="3">Busselton2</strain>
    </source>
</reference>
<comment type="caution">
    <text evidence="3">The sequence shown here is derived from an EMBL/GenBank/DDBJ whole genome shotgun (WGS) entry which is preliminary data.</text>
</comment>
<dbReference type="Pfam" id="PF07792">
    <property type="entry name" value="Afi1"/>
    <property type="match status" value="1"/>
</dbReference>
<dbReference type="InterPro" id="IPR012860">
    <property type="entry name" value="Afi1_N"/>
</dbReference>
<dbReference type="AlphaFoldDB" id="A0AAV7Z7L3"/>
<dbReference type="InterPro" id="IPR052809">
    <property type="entry name" value="Actin_polarity_regulatory"/>
</dbReference>
<sequence length="777" mass="90809">MTNNNNNQETKSSKRTRNVNYILFGDFDAFSGNTVRCQYPRPCGTLSETLQELMIPDGLHNLEEDFTIFFLRRNNKTYPELLSTDQFIESDEEYEEMERKKKLKEESEKQKETQNSEQNQDKDQLGLTKEEEEEKEKEKEKEKKIIEEKKTKDMFFVYFCSSTEESWLTLGNSKNWINFDDNIKIMSGDATDGKEILFEVEWYNDLKLENHENNFYVFFDKLDNTIGCKFFSNEKANNFKTLFETFHQKKLEKYQSERNNNKREGEGQVEGVEKGNGNVMGKVDKKGHNDELRKGRDINLERVQIKEKEKEMDKIKENPNGPFLYCMCYVKTIKDDQAVRGTRYHALSIASKFQFISIFKPILMLHLDKTFQKKDSYEEIVADLYKLLNSFEIGEQIQLIEQQKQINRTLTQLPQVYTTELAVDNIQIPIRIPLNMLEDEMLNLSLISLVNDLQESIMVLFNAILMNKRIIFVGYELSAGFVCETVLSSILMVCPPLRGVIRRTFPYANLPTIGLFENVPGYIVGTTNPLFATKNRYWDVLCDVKKKAIQINPDLLSEMQNTPYNEYDQNFIKSVMYSITNLSSENEIRFMFQEYATHVLLMTSQDEAFINKNTQQLETSANQSRIGLLKNTDNFKTFLQDREIRKSLLNIKGMDTSLLTRQLYIKKDFGHNELFKIFEQFLLNINTEEQCLEFLSYFPESKGGLYPIAVNLFHSSEFVRLGVAAVLKRLDSIKTGSGLITGLNMFLLLAYERNIRYLGEKLEKFEKLIKKKIKSKN</sequence>
<evidence type="ECO:0000256" key="1">
    <source>
        <dbReference type="SAM" id="MobiDB-lite"/>
    </source>
</evidence>
<feature type="region of interest" description="Disordered" evidence="1">
    <location>
        <begin position="255"/>
        <end position="291"/>
    </location>
</feature>
<organism evidence="3 4">
    <name type="scientific">Anaeramoeba flamelloides</name>
    <dbReference type="NCBI Taxonomy" id="1746091"/>
    <lineage>
        <taxon>Eukaryota</taxon>
        <taxon>Metamonada</taxon>
        <taxon>Anaeramoebidae</taxon>
        <taxon>Anaeramoeba</taxon>
    </lineage>
</organism>
<evidence type="ECO:0000313" key="3">
    <source>
        <dbReference type="EMBL" id="KAJ3437819.1"/>
    </source>
</evidence>
<evidence type="ECO:0000313" key="4">
    <source>
        <dbReference type="Proteomes" id="UP001146793"/>
    </source>
</evidence>
<feature type="compositionally biased region" description="Basic and acidic residues" evidence="1">
    <location>
        <begin position="255"/>
        <end position="266"/>
    </location>
</feature>
<proteinExistence type="predicted"/>
<accession>A0AAV7Z7L3</accession>
<gene>
    <name evidence="3" type="ORF">M0812_16990</name>
</gene>
<feature type="domain" description="Arf3-interacting protein 1 N-terminal" evidence="2">
    <location>
        <begin position="21"/>
        <end position="163"/>
    </location>
</feature>
<protein>
    <submittedName>
        <fullName evidence="3">Arf3-interacting protein</fullName>
    </submittedName>
</protein>
<dbReference type="Proteomes" id="UP001146793">
    <property type="component" value="Unassembled WGS sequence"/>
</dbReference>
<dbReference type="PANTHER" id="PTHR28245">
    <property type="entry name" value="ARF3-INTERACTING PROTEIN 1"/>
    <property type="match status" value="1"/>
</dbReference>
<evidence type="ECO:0000259" key="2">
    <source>
        <dbReference type="Pfam" id="PF07792"/>
    </source>
</evidence>
<dbReference type="Pfam" id="PF08616">
    <property type="entry name" value="SPA"/>
    <property type="match status" value="1"/>
</dbReference>
<feature type="compositionally biased region" description="Basic and acidic residues" evidence="1">
    <location>
        <begin position="98"/>
        <end position="124"/>
    </location>
</feature>
<dbReference type="GO" id="GO:0051666">
    <property type="term" value="P:actin cortical patch localization"/>
    <property type="evidence" value="ECO:0007669"/>
    <property type="project" value="TreeGrafter"/>
</dbReference>
<dbReference type="GO" id="GO:0005886">
    <property type="term" value="C:plasma membrane"/>
    <property type="evidence" value="ECO:0007669"/>
    <property type="project" value="TreeGrafter"/>
</dbReference>
<feature type="compositionally biased region" description="Basic and acidic residues" evidence="1">
    <location>
        <begin position="282"/>
        <end position="291"/>
    </location>
</feature>
<dbReference type="EMBL" id="JANTQA010000033">
    <property type="protein sequence ID" value="KAJ3437819.1"/>
    <property type="molecule type" value="Genomic_DNA"/>
</dbReference>